<feature type="region of interest" description="Disordered" evidence="1">
    <location>
        <begin position="31"/>
        <end position="75"/>
    </location>
</feature>
<dbReference type="Proteomes" id="UP000233551">
    <property type="component" value="Unassembled WGS sequence"/>
</dbReference>
<feature type="compositionally biased region" description="Basic and acidic residues" evidence="1">
    <location>
        <begin position="46"/>
        <end position="55"/>
    </location>
</feature>
<feature type="domain" description="Reverse transcriptase" evidence="2">
    <location>
        <begin position="474"/>
        <end position="645"/>
    </location>
</feature>
<dbReference type="STRING" id="22663.A0A2I0L9K6"/>
<keyword evidence="4" id="KW-1185">Reference proteome</keyword>
<reference evidence="3 4" key="1">
    <citation type="submission" date="2017-11" db="EMBL/GenBank/DDBJ databases">
        <title>De-novo sequencing of pomegranate (Punica granatum L.) genome.</title>
        <authorList>
            <person name="Akparov Z."/>
            <person name="Amiraslanov A."/>
            <person name="Hajiyeva S."/>
            <person name="Abbasov M."/>
            <person name="Kaur K."/>
            <person name="Hamwieh A."/>
            <person name="Solovyev V."/>
            <person name="Salamov A."/>
            <person name="Braich B."/>
            <person name="Kosarev P."/>
            <person name="Mahmoud A."/>
            <person name="Hajiyev E."/>
            <person name="Babayeva S."/>
            <person name="Izzatullayeva V."/>
            <person name="Mammadov A."/>
            <person name="Mammadov A."/>
            <person name="Sharifova S."/>
            <person name="Ojaghi J."/>
            <person name="Eynullazada K."/>
            <person name="Bayramov B."/>
            <person name="Abdulazimova A."/>
            <person name="Shahmuradov I."/>
        </authorList>
    </citation>
    <scope>NUCLEOTIDE SEQUENCE [LARGE SCALE GENOMIC DNA]</scope>
    <source>
        <strain evidence="4">cv. AG2017</strain>
        <tissue evidence="3">Leaf</tissue>
    </source>
</reference>
<dbReference type="CDD" id="cd01650">
    <property type="entry name" value="RT_nLTR_like"/>
    <property type="match status" value="1"/>
</dbReference>
<dbReference type="InterPro" id="IPR000477">
    <property type="entry name" value="RT_dom"/>
</dbReference>
<dbReference type="AlphaFoldDB" id="A0A2I0L9K6"/>
<accession>A0A2I0L9K6</accession>
<dbReference type="Pfam" id="PF00078">
    <property type="entry name" value="RVT_1"/>
    <property type="match status" value="1"/>
</dbReference>
<dbReference type="EMBL" id="PGOL01000095">
    <property type="protein sequence ID" value="PKI77361.1"/>
    <property type="molecule type" value="Genomic_DNA"/>
</dbReference>
<proteinExistence type="predicted"/>
<evidence type="ECO:0000313" key="3">
    <source>
        <dbReference type="EMBL" id="PKI77361.1"/>
    </source>
</evidence>
<evidence type="ECO:0000313" key="4">
    <source>
        <dbReference type="Proteomes" id="UP000233551"/>
    </source>
</evidence>
<comment type="caution">
    <text evidence="3">The sequence shown here is derived from an EMBL/GenBank/DDBJ whole genome shotgun (WGS) entry which is preliminary data.</text>
</comment>
<organism evidence="3 4">
    <name type="scientific">Punica granatum</name>
    <name type="common">Pomegranate</name>
    <dbReference type="NCBI Taxonomy" id="22663"/>
    <lineage>
        <taxon>Eukaryota</taxon>
        <taxon>Viridiplantae</taxon>
        <taxon>Streptophyta</taxon>
        <taxon>Embryophyta</taxon>
        <taxon>Tracheophyta</taxon>
        <taxon>Spermatophyta</taxon>
        <taxon>Magnoliopsida</taxon>
        <taxon>eudicotyledons</taxon>
        <taxon>Gunneridae</taxon>
        <taxon>Pentapetalae</taxon>
        <taxon>rosids</taxon>
        <taxon>malvids</taxon>
        <taxon>Myrtales</taxon>
        <taxon>Lythraceae</taxon>
        <taxon>Punica</taxon>
    </lineage>
</organism>
<evidence type="ECO:0000259" key="2">
    <source>
        <dbReference type="Pfam" id="PF00078"/>
    </source>
</evidence>
<name>A0A2I0L9K6_PUNGR</name>
<evidence type="ECO:0000256" key="1">
    <source>
        <dbReference type="SAM" id="MobiDB-lite"/>
    </source>
</evidence>
<dbReference type="PANTHER" id="PTHR31635">
    <property type="entry name" value="REVERSE TRANSCRIPTASE DOMAIN-CONTAINING PROTEIN-RELATED"/>
    <property type="match status" value="1"/>
</dbReference>
<gene>
    <name evidence="3" type="ORF">CRG98_002306</name>
</gene>
<protein>
    <recommendedName>
        <fullName evidence="2">Reverse transcriptase domain-containing protein</fullName>
    </recommendedName>
</protein>
<dbReference type="PANTHER" id="PTHR31635:SF196">
    <property type="entry name" value="REVERSE TRANSCRIPTASE DOMAIN-CONTAINING PROTEIN-RELATED"/>
    <property type="match status" value="1"/>
</dbReference>
<sequence>MDINEESPKFSRYGPHWGKKLGAHVSREAPVESLGRLQKNNVDAGKWPDRMKEGGSRGGKGVLESLETTQPPDLSPLVEVVDTSSKHDTIVEETQDMAVDGGPDSPALVDSVTCQGRDQPATTEVVRVMSPQEPPNGLGGAGSKDFPSTLRNFIRAEKPDINFLVEPHISGPQAHRKRFASVKCWIGVVSWILVVAVPDLHGRVLNFVGDSEFLKDSIGQCAMLNGELSFRRLQQGSFLWLTHAAFLSFLRSGWSNHVALESGLQTLKQRIQEWNRDIFGNINHRKDRAMARLAGIHRTLHMGPNRFLENLEVLISKELDDILFQEELVWFQKSRSNWVRYGDHNSKYFQTKTIVKRRKIRIYTLRGEDGCWIMDEDQLRNLAVPTFQLILHPEATTALSCPVSTDEIRKAVFGMGPFKSPVPDGFQAVFYQANWDTVSLALVEFVKLVFECGKSVEAVNSTLLVLTPKIESPKSIDNFRSISLYNFLYKTVAKIIANRLQHFMLGLISPNQSSFVPGRHIQENIIIVQEMIHSMNSMRKGRGFMTIKVDLEKIYDRLSWNFIAEMPVVAELTTEFSMGRGIRLGFFHPIFSFLVYLISDSVRNGHWHPMRVSTHGPSISHWMFADDILLFAEATEEQMSEMCSDRDRFGQVSGQKDRIIARGSFSKMDDLGKYLGIPIVHGKVKKSHFQNVIARIRSRLNGWSASTLSMAGQLPVGICKYIEKLYRDFIWGHSSEQRKIHSVNWNAITRPKEHGGLGLRCIADFNTTLLGKIGWGLMTRPSEFRVMFYTGKGDDISLSTRTSDSRLWKAIALAWNKVNHGVSWMVGDGNRARFWEDQRVPGISAISNHALGDIPEEVRLKPVRAFVTSDGNWNWASVNQLVNNSTLLRIAGTRPPLPDVGQDTIFWRLSQSGDFRSLLPMPLLLNRALLVLIPYGNSFGRGKARNVFVSFYGLWLKTISSRMIFG</sequence>